<dbReference type="Pfam" id="PF00248">
    <property type="entry name" value="Aldo_ket_red"/>
    <property type="match status" value="1"/>
</dbReference>
<name>A0ABS3WBL2_9BACL</name>
<dbReference type="PRINTS" id="PR00069">
    <property type="entry name" value="ALDKETRDTASE"/>
</dbReference>
<sequence>MLQRKLGKTGIDIPAIGQGTWKFGEDPQREREEIEALRFGIEQGLTLVDTAEDYASGGSERVVGRAIGDVRDRVFLVTKVAARNCSYEGVLQAAESSLERLGTSHIDLLLQHWPSDRHEVAETMSAMAELVKRGMVKHIGVSNFSAALMEEAQRGLGDVPLACNQVPYHLNDRSIERGILPYCEANGITVMGYSPFGYAPQVFGGQGFPEPGTEQRRLLDAIGAKHGKTVYQVALNWVLRPERLVTIPKAASRAHIEDNIRAIGWELDGEDLARIEAAFPVKA</sequence>
<organism evidence="2 3">
    <name type="scientific">Paenibacillus artemisiicola</name>
    <dbReference type="NCBI Taxonomy" id="1172618"/>
    <lineage>
        <taxon>Bacteria</taxon>
        <taxon>Bacillati</taxon>
        <taxon>Bacillota</taxon>
        <taxon>Bacilli</taxon>
        <taxon>Bacillales</taxon>
        <taxon>Paenibacillaceae</taxon>
        <taxon>Paenibacillus</taxon>
    </lineage>
</organism>
<dbReference type="InterPro" id="IPR020471">
    <property type="entry name" value="AKR"/>
</dbReference>
<dbReference type="InterPro" id="IPR018170">
    <property type="entry name" value="Aldo/ket_reductase_CS"/>
</dbReference>
<feature type="domain" description="NADP-dependent oxidoreductase" evidence="1">
    <location>
        <begin position="16"/>
        <end position="277"/>
    </location>
</feature>
<dbReference type="InterPro" id="IPR036812">
    <property type="entry name" value="NAD(P)_OxRdtase_dom_sf"/>
</dbReference>
<dbReference type="EMBL" id="JAGGDJ010000011">
    <property type="protein sequence ID" value="MBO7745704.1"/>
    <property type="molecule type" value="Genomic_DNA"/>
</dbReference>
<accession>A0ABS3WBL2</accession>
<gene>
    <name evidence="2" type="ORF">I8J29_15945</name>
</gene>
<dbReference type="RefSeq" id="WP_208848529.1">
    <property type="nucleotide sequence ID" value="NZ_JAGGDJ010000011.1"/>
</dbReference>
<dbReference type="SUPFAM" id="SSF51430">
    <property type="entry name" value="NAD(P)-linked oxidoreductase"/>
    <property type="match status" value="1"/>
</dbReference>
<keyword evidence="3" id="KW-1185">Reference proteome</keyword>
<dbReference type="PANTHER" id="PTHR43638">
    <property type="entry name" value="OXIDOREDUCTASE, ALDO/KETO REDUCTASE FAMILY PROTEIN"/>
    <property type="match status" value="1"/>
</dbReference>
<dbReference type="PROSITE" id="PS00062">
    <property type="entry name" value="ALDOKETO_REDUCTASE_2"/>
    <property type="match status" value="1"/>
</dbReference>
<evidence type="ECO:0000259" key="1">
    <source>
        <dbReference type="Pfam" id="PF00248"/>
    </source>
</evidence>
<dbReference type="PIRSF" id="PIRSF000097">
    <property type="entry name" value="AKR"/>
    <property type="match status" value="1"/>
</dbReference>
<dbReference type="PANTHER" id="PTHR43638:SF3">
    <property type="entry name" value="ALDEHYDE REDUCTASE"/>
    <property type="match status" value="1"/>
</dbReference>
<evidence type="ECO:0000313" key="2">
    <source>
        <dbReference type="EMBL" id="MBO7745704.1"/>
    </source>
</evidence>
<proteinExistence type="predicted"/>
<dbReference type="Proteomes" id="UP000670947">
    <property type="component" value="Unassembled WGS sequence"/>
</dbReference>
<dbReference type="InterPro" id="IPR023210">
    <property type="entry name" value="NADP_OxRdtase_dom"/>
</dbReference>
<comment type="caution">
    <text evidence="2">The sequence shown here is derived from an EMBL/GenBank/DDBJ whole genome shotgun (WGS) entry which is preliminary data.</text>
</comment>
<reference evidence="2 3" key="1">
    <citation type="submission" date="2021-03" db="EMBL/GenBank/DDBJ databases">
        <title>Paenibacillus artemisicola MWE-103 whole genome sequence.</title>
        <authorList>
            <person name="Ham Y.J."/>
        </authorList>
    </citation>
    <scope>NUCLEOTIDE SEQUENCE [LARGE SCALE GENOMIC DNA]</scope>
    <source>
        <strain evidence="2 3">MWE-103</strain>
    </source>
</reference>
<dbReference type="Gene3D" id="3.20.20.100">
    <property type="entry name" value="NADP-dependent oxidoreductase domain"/>
    <property type="match status" value="1"/>
</dbReference>
<evidence type="ECO:0000313" key="3">
    <source>
        <dbReference type="Proteomes" id="UP000670947"/>
    </source>
</evidence>
<protein>
    <submittedName>
        <fullName evidence="2">Aldo/keto reductase</fullName>
    </submittedName>
</protein>